<name>A0A9P6XL69_9FUNG</name>
<feature type="compositionally biased region" description="Basic residues" evidence="1">
    <location>
        <begin position="42"/>
        <end position="58"/>
    </location>
</feature>
<evidence type="ECO:0000313" key="2">
    <source>
        <dbReference type="EMBL" id="KAG1521134.1"/>
    </source>
</evidence>
<dbReference type="EMBL" id="JAANIU010026585">
    <property type="protein sequence ID" value="KAG1521134.1"/>
    <property type="molecule type" value="Genomic_DNA"/>
</dbReference>
<reference evidence="2 3" key="1">
    <citation type="journal article" date="2020" name="Microb. Genom.">
        <title>Genetic diversity of clinical and environmental Mucorales isolates obtained from an investigation of mucormycosis cases among solid organ transplant recipients.</title>
        <authorList>
            <person name="Nguyen M.H."/>
            <person name="Kaul D."/>
            <person name="Muto C."/>
            <person name="Cheng S.J."/>
            <person name="Richter R.A."/>
            <person name="Bruno V.M."/>
            <person name="Liu G."/>
            <person name="Beyhan S."/>
            <person name="Sundermann A.J."/>
            <person name="Mounaud S."/>
            <person name="Pasculle A.W."/>
            <person name="Nierman W.C."/>
            <person name="Driscoll E."/>
            <person name="Cumbie R."/>
            <person name="Clancy C.J."/>
            <person name="Dupont C.L."/>
        </authorList>
    </citation>
    <scope>NUCLEOTIDE SEQUENCE [LARGE SCALE GENOMIC DNA]</scope>
    <source>
        <strain evidence="2 3">GL24</strain>
    </source>
</reference>
<comment type="caution">
    <text evidence="2">The sequence shown here is derived from an EMBL/GenBank/DDBJ whole genome shotgun (WGS) entry which is preliminary data.</text>
</comment>
<protein>
    <submittedName>
        <fullName evidence="2">Uncharacterized protein</fullName>
    </submittedName>
</protein>
<evidence type="ECO:0000256" key="1">
    <source>
        <dbReference type="SAM" id="MobiDB-lite"/>
    </source>
</evidence>
<sequence>MIESGNSIAAINQNGVASLESRALLDCSPRAGVELGSTLQRAIRRRRLRPGPSQRHRPAPAPPAPAGSAAAG</sequence>
<keyword evidence="3" id="KW-1185">Reference proteome</keyword>
<dbReference type="Proteomes" id="UP000740926">
    <property type="component" value="Unassembled WGS sequence"/>
</dbReference>
<proteinExistence type="predicted"/>
<gene>
    <name evidence="2" type="ORF">G6F50_018736</name>
</gene>
<feature type="region of interest" description="Disordered" evidence="1">
    <location>
        <begin position="37"/>
        <end position="72"/>
    </location>
</feature>
<accession>A0A9P6XL69</accession>
<evidence type="ECO:0000313" key="3">
    <source>
        <dbReference type="Proteomes" id="UP000740926"/>
    </source>
</evidence>
<dbReference type="AlphaFoldDB" id="A0A9P6XL69"/>
<organism evidence="2 3">
    <name type="scientific">Rhizopus delemar</name>
    <dbReference type="NCBI Taxonomy" id="936053"/>
    <lineage>
        <taxon>Eukaryota</taxon>
        <taxon>Fungi</taxon>
        <taxon>Fungi incertae sedis</taxon>
        <taxon>Mucoromycota</taxon>
        <taxon>Mucoromycotina</taxon>
        <taxon>Mucoromycetes</taxon>
        <taxon>Mucorales</taxon>
        <taxon>Mucorineae</taxon>
        <taxon>Rhizopodaceae</taxon>
        <taxon>Rhizopus</taxon>
    </lineage>
</organism>